<dbReference type="Proteomes" id="UP000007110">
    <property type="component" value="Unassembled WGS sequence"/>
</dbReference>
<dbReference type="Gene3D" id="3.30.160.60">
    <property type="entry name" value="Classic Zinc Finger"/>
    <property type="match status" value="1"/>
</dbReference>
<organism evidence="8 9">
    <name type="scientific">Strongylocentrotus purpuratus</name>
    <name type="common">Purple sea urchin</name>
    <dbReference type="NCBI Taxonomy" id="7668"/>
    <lineage>
        <taxon>Eukaryota</taxon>
        <taxon>Metazoa</taxon>
        <taxon>Echinodermata</taxon>
        <taxon>Eleutherozoa</taxon>
        <taxon>Echinozoa</taxon>
        <taxon>Echinoidea</taxon>
        <taxon>Euechinoidea</taxon>
        <taxon>Echinacea</taxon>
        <taxon>Camarodonta</taxon>
        <taxon>Echinidea</taxon>
        <taxon>Strongylocentrotidae</taxon>
        <taxon>Strongylocentrotus</taxon>
    </lineage>
</organism>
<evidence type="ECO:0000256" key="2">
    <source>
        <dbReference type="ARBA" id="ARBA00022771"/>
    </source>
</evidence>
<dbReference type="InterPro" id="IPR013083">
    <property type="entry name" value="Znf_RING/FYVE/PHD"/>
</dbReference>
<feature type="domain" description="B box-type" evidence="7">
    <location>
        <begin position="160"/>
        <end position="201"/>
    </location>
</feature>
<keyword evidence="1" id="KW-0479">Metal-binding</keyword>
<dbReference type="KEGG" id="spu:115921830"/>
<dbReference type="RefSeq" id="XP_030835929.1">
    <property type="nucleotide sequence ID" value="XM_030980069.1"/>
</dbReference>
<dbReference type="CDD" id="cd19756">
    <property type="entry name" value="Bbox2"/>
    <property type="match status" value="1"/>
</dbReference>
<dbReference type="Gene3D" id="3.30.40.10">
    <property type="entry name" value="Zinc/RING finger domain, C3HC4 (zinc finger)"/>
    <property type="match status" value="1"/>
</dbReference>
<dbReference type="InterPro" id="IPR017907">
    <property type="entry name" value="Znf_RING_CS"/>
</dbReference>
<dbReference type="OrthoDB" id="342730at2759"/>
<dbReference type="InterPro" id="IPR000315">
    <property type="entry name" value="Znf_B-box"/>
</dbReference>
<dbReference type="Gene3D" id="2.130.10.10">
    <property type="entry name" value="YVTN repeat-like/Quinoprotein amine dehydrogenase"/>
    <property type="match status" value="1"/>
</dbReference>
<evidence type="ECO:0000256" key="5">
    <source>
        <dbReference type="SAM" id="Coils"/>
    </source>
</evidence>
<evidence type="ECO:0000256" key="1">
    <source>
        <dbReference type="ARBA" id="ARBA00022723"/>
    </source>
</evidence>
<reference evidence="8" key="2">
    <citation type="submission" date="2021-01" db="UniProtKB">
        <authorList>
            <consortium name="EnsemblMetazoa"/>
        </authorList>
    </citation>
    <scope>IDENTIFICATION</scope>
</reference>
<dbReference type="PANTHER" id="PTHR25462">
    <property type="entry name" value="BONUS, ISOFORM C-RELATED"/>
    <property type="match status" value="1"/>
</dbReference>
<feature type="domain" description="B box-type" evidence="7">
    <location>
        <begin position="101"/>
        <end position="148"/>
    </location>
</feature>
<keyword evidence="9" id="KW-1185">Reference proteome</keyword>
<protein>
    <submittedName>
        <fullName evidence="8">Uncharacterized protein</fullName>
    </submittedName>
</protein>
<dbReference type="InterPro" id="IPR001841">
    <property type="entry name" value="Znf_RING"/>
</dbReference>
<accession>A0A7M7SW74</accession>
<dbReference type="SUPFAM" id="SSF75011">
    <property type="entry name" value="3-carboxy-cis,cis-mucoante lactonizing enzyme"/>
    <property type="match status" value="1"/>
</dbReference>
<dbReference type="InterPro" id="IPR036691">
    <property type="entry name" value="Endo/exonu/phosph_ase_sf"/>
</dbReference>
<dbReference type="PROSITE" id="PS50119">
    <property type="entry name" value="ZF_BBOX"/>
    <property type="match status" value="2"/>
</dbReference>
<dbReference type="InterPro" id="IPR015943">
    <property type="entry name" value="WD40/YVTN_repeat-like_dom_sf"/>
</dbReference>
<dbReference type="GeneID" id="115921830"/>
<feature type="coiled-coil region" evidence="5">
    <location>
        <begin position="216"/>
        <end position="290"/>
    </location>
</feature>
<dbReference type="InterPro" id="IPR047153">
    <property type="entry name" value="TRIM45/56/19-like"/>
</dbReference>
<dbReference type="SMART" id="SM00184">
    <property type="entry name" value="RING"/>
    <property type="match status" value="1"/>
</dbReference>
<dbReference type="FunCoup" id="A0A7M7SW74">
    <property type="interactions" value="846"/>
</dbReference>
<keyword evidence="5" id="KW-0175">Coiled coil</keyword>
<keyword evidence="2 4" id="KW-0863">Zinc-finger</keyword>
<reference evidence="9" key="1">
    <citation type="submission" date="2015-02" db="EMBL/GenBank/DDBJ databases">
        <title>Genome sequencing for Strongylocentrotus purpuratus.</title>
        <authorList>
            <person name="Murali S."/>
            <person name="Liu Y."/>
            <person name="Vee V."/>
            <person name="English A."/>
            <person name="Wang M."/>
            <person name="Skinner E."/>
            <person name="Han Y."/>
            <person name="Muzny D.M."/>
            <person name="Worley K.C."/>
            <person name="Gibbs R.A."/>
        </authorList>
    </citation>
    <scope>NUCLEOTIDE SEQUENCE</scope>
</reference>
<keyword evidence="3" id="KW-0862">Zinc</keyword>
<dbReference type="AlphaFoldDB" id="A0A7M7SW74"/>
<dbReference type="SMART" id="SM00336">
    <property type="entry name" value="BBOX"/>
    <property type="match status" value="2"/>
</dbReference>
<name>A0A7M7SW74_STRPU</name>
<dbReference type="Pfam" id="PF13445">
    <property type="entry name" value="zf-RING_UBOX"/>
    <property type="match status" value="1"/>
</dbReference>
<dbReference type="SUPFAM" id="SSF57850">
    <property type="entry name" value="RING/U-box"/>
    <property type="match status" value="1"/>
</dbReference>
<dbReference type="SUPFAM" id="SSF57845">
    <property type="entry name" value="B-box zinc-binding domain"/>
    <property type="match status" value="1"/>
</dbReference>
<dbReference type="EnsemblMetazoa" id="XM_030980069">
    <property type="protein sequence ID" value="XP_030835929"/>
    <property type="gene ID" value="LOC115921830"/>
</dbReference>
<dbReference type="PANTHER" id="PTHR25462:SF229">
    <property type="entry name" value="TRANSCRIPTION INTERMEDIARY FACTOR 1-BETA"/>
    <property type="match status" value="1"/>
</dbReference>
<dbReference type="GO" id="GO:0061630">
    <property type="term" value="F:ubiquitin protein ligase activity"/>
    <property type="evidence" value="ECO:0000318"/>
    <property type="project" value="GO_Central"/>
</dbReference>
<dbReference type="InParanoid" id="A0A7M7SW74"/>
<evidence type="ECO:0000259" key="6">
    <source>
        <dbReference type="PROSITE" id="PS50089"/>
    </source>
</evidence>
<dbReference type="PROSITE" id="PS00518">
    <property type="entry name" value="ZF_RING_1"/>
    <property type="match status" value="1"/>
</dbReference>
<dbReference type="SUPFAM" id="SSF56219">
    <property type="entry name" value="DNase I-like"/>
    <property type="match status" value="1"/>
</dbReference>
<evidence type="ECO:0000256" key="4">
    <source>
        <dbReference type="PROSITE-ProRule" id="PRU00024"/>
    </source>
</evidence>
<dbReference type="PROSITE" id="PS50089">
    <property type="entry name" value="ZF_RING_2"/>
    <property type="match status" value="1"/>
</dbReference>
<evidence type="ECO:0000259" key="7">
    <source>
        <dbReference type="PROSITE" id="PS50119"/>
    </source>
</evidence>
<sequence length="707" mass="79172">MAEKTEKEKPTSSSENLTCPLCLEIFDEATILTSCGHTFCRKCLKNYDLSHQDLDHMICPLCREITKLSANRVDDFLTNVTVNGLADNYNVMCGGVNAVLEMRSKCTACKLQKDAVSFCCTCNNYICDKCLECHQNLKVFEGHEILPIEDIINGKVSIGHLSEKCCIHKQENKEMFCKDCKVHACFKCVIVGHQNHHIENQADFEQKLRLKVNDLVQRCAAKKTELEKNIQNVEVQRHEVYTAVQKLLDDVSQAYSIKAKELEENQQSLIEQINAVKRSFEDDLNVLKSKDRQKIKSICSSITLVANDRLGRLETDSLSAHTFLCEELDAMLKEATDHTSAAAITKKAQEKKFKLADDTRLDLGSIAGSDPKLQVIQCVDLRGWMYGMTQYSDDSVAIGYGGTHGIDIIDSAGKKEQYANIPSNMQCYDLVFQQDRSLCISTGSKAEIYSPNGSRKSTVHMKNNGYVLKLNRSPSDEILIVSYEKKVYIYDPTGSTLKHTVPTRHNVTSQVSGTRSGLIVTSSCNHTNQSVVTVYDRDGNAGKSLQAQDGLPLYAAVDEQDRVYVASVDRKNGNVVIRLYDLDDLNLKERVEFNALNLTLGWGWCYLVSLSPDMLAFACKFKLPPSNLSDFWDRLQDHIDQIQVSSLNHRGIILTGDFNIDVTDPDAPDAVRLLSMLEAADLSQEVKSVTRQSTLDVYLRSTSPAPY</sequence>
<evidence type="ECO:0000313" key="8">
    <source>
        <dbReference type="EnsemblMetazoa" id="XP_030835929"/>
    </source>
</evidence>
<dbReference type="OMA" id="HTTCQAS"/>
<evidence type="ECO:0000313" key="9">
    <source>
        <dbReference type="Proteomes" id="UP000007110"/>
    </source>
</evidence>
<dbReference type="GO" id="GO:0008270">
    <property type="term" value="F:zinc ion binding"/>
    <property type="evidence" value="ECO:0007669"/>
    <property type="project" value="UniProtKB-KW"/>
</dbReference>
<feature type="domain" description="RING-type" evidence="6">
    <location>
        <begin position="19"/>
        <end position="63"/>
    </location>
</feature>
<evidence type="ECO:0000256" key="3">
    <source>
        <dbReference type="ARBA" id="ARBA00022833"/>
    </source>
</evidence>
<dbReference type="InterPro" id="IPR027370">
    <property type="entry name" value="Znf-RING_euk"/>
</dbReference>
<proteinExistence type="predicted"/>